<dbReference type="Proteomes" id="UP000828236">
    <property type="component" value="Unassembled WGS sequence"/>
</dbReference>
<sequence>MSPIMASKNNRNKKNVRPDPKRIKRQKLHKAYYSAANVLWQLNEKSGSLNSLMNRFTGDKCIKMIYALAVKVLKNRDIIEQIKTKLPDFDTNTLNSYLIEILIAELLFGEKSFLKYRRKDEVQYVIENQQKITDHYANVKNSAKDNVSIDRKNPWIRYIRINYLKNSKSELMEKLKKLGFIHKAYNNNGEKISFDQFKALASSLNNDEFIFDYHFDDVFVFNDESTKKLIELYENGSIAMQDKSSLLAIEAMKLEVNMIIMDACAAPGMKTAAIASRLNNKCTIYANDKDKKRFNDMKILLSRNGVKFKSLTQEFTQIDPIKYPDLDILLLDPSCSGSGINRRLEYNNLSIDNQYHNDNVTKRCENLAKFQLAILQSALSFNAKRIVYCTCSKYQIENENVIHQLFELNPDINYEIIDPMPEWPYRGQGDYPFSSLCLRADYENTMTNGFFCCVLQRKHLESHDVDNDGKIESDNKNNNNDDETESKTPKKNKKSRKSSIAANFIITKYM</sequence>
<feature type="domain" description="SAM-dependent MTase RsmB/NOP-type" evidence="7">
    <location>
        <begin position="147"/>
        <end position="458"/>
    </location>
</feature>
<dbReference type="Gene3D" id="3.40.50.150">
    <property type="entry name" value="Vaccinia Virus protein VP39"/>
    <property type="match status" value="1"/>
</dbReference>
<dbReference type="PANTHER" id="PTHR22807:SF4">
    <property type="entry name" value="28S RRNA (CYTOSINE-C(5))-METHYLTRANSFERASE"/>
    <property type="match status" value="1"/>
</dbReference>
<reference evidence="8" key="1">
    <citation type="submission" date="2020-06" db="EMBL/GenBank/DDBJ databases">
        <authorList>
            <person name="Ji K."/>
            <person name="Li J."/>
        </authorList>
    </citation>
    <scope>NUCLEOTIDE SEQUENCE</scope>
    <source>
        <strain evidence="8">JKM2019</strain>
        <tissue evidence="8">Whole body</tissue>
    </source>
</reference>
<dbReference type="PRINTS" id="PR02008">
    <property type="entry name" value="RCMTFAMILY"/>
</dbReference>
<dbReference type="EMBL" id="SDOV01000001">
    <property type="protein sequence ID" value="KAH7645785.1"/>
    <property type="molecule type" value="Genomic_DNA"/>
</dbReference>
<dbReference type="InterPro" id="IPR029063">
    <property type="entry name" value="SAM-dependent_MTases_sf"/>
</dbReference>
<feature type="compositionally biased region" description="Basic and acidic residues" evidence="6">
    <location>
        <begin position="465"/>
        <end position="475"/>
    </location>
</feature>
<dbReference type="InterPro" id="IPR023267">
    <property type="entry name" value="RCMT"/>
</dbReference>
<dbReference type="GO" id="GO:0003723">
    <property type="term" value="F:RNA binding"/>
    <property type="evidence" value="ECO:0007669"/>
    <property type="project" value="UniProtKB-UniRule"/>
</dbReference>
<evidence type="ECO:0000256" key="3">
    <source>
        <dbReference type="ARBA" id="ARBA00022691"/>
    </source>
</evidence>
<feature type="binding site" evidence="5">
    <location>
        <position position="288"/>
    </location>
    <ligand>
        <name>S-adenosyl-L-methionine</name>
        <dbReference type="ChEBI" id="CHEBI:59789"/>
    </ligand>
</feature>
<dbReference type="SUPFAM" id="SSF53335">
    <property type="entry name" value="S-adenosyl-L-methionine-dependent methyltransferases"/>
    <property type="match status" value="1"/>
</dbReference>
<dbReference type="InterPro" id="IPR001678">
    <property type="entry name" value="MeTrfase_RsmB-F_NOP2_dom"/>
</dbReference>
<comment type="caution">
    <text evidence="8">The sequence shown here is derived from an EMBL/GenBank/DDBJ whole genome shotgun (WGS) entry which is preliminary data.</text>
</comment>
<dbReference type="Gene3D" id="3.30.70.1170">
    <property type="entry name" value="Sun protein, domain 3"/>
    <property type="match status" value="1"/>
</dbReference>
<comment type="similarity">
    <text evidence="5">Belongs to the class I-like SAM-binding methyltransferase superfamily. RsmB/NOP family.</text>
</comment>
<protein>
    <submittedName>
        <fullName evidence="8">Williams-beuren syndrome critical region protein-like protein</fullName>
    </submittedName>
</protein>
<keyword evidence="2 5" id="KW-0808">Transferase</keyword>
<feature type="binding site" evidence="5">
    <location>
        <position position="332"/>
    </location>
    <ligand>
        <name>S-adenosyl-L-methionine</name>
        <dbReference type="ChEBI" id="CHEBI:59789"/>
    </ligand>
</feature>
<proteinExistence type="inferred from homology"/>
<gene>
    <name evidence="8" type="ORF">HUG17_1323</name>
</gene>
<name>A0A9D4P9T2_DERFA</name>
<dbReference type="AlphaFoldDB" id="A0A9D4P9T2"/>
<dbReference type="InterPro" id="IPR049561">
    <property type="entry name" value="NSUN5_7_fdxn-like"/>
</dbReference>
<keyword evidence="3 5" id="KW-0949">S-adenosyl-L-methionine</keyword>
<dbReference type="InterPro" id="IPR049560">
    <property type="entry name" value="MeTrfase_RsmB-F_NOP2_cat"/>
</dbReference>
<feature type="region of interest" description="Disordered" evidence="6">
    <location>
        <begin position="1"/>
        <end position="21"/>
    </location>
</feature>
<dbReference type="GO" id="GO:0008173">
    <property type="term" value="F:RNA methyltransferase activity"/>
    <property type="evidence" value="ECO:0007669"/>
    <property type="project" value="InterPro"/>
</dbReference>
<evidence type="ECO:0000313" key="8">
    <source>
        <dbReference type="EMBL" id="KAH7645785.1"/>
    </source>
</evidence>
<keyword evidence="4 5" id="KW-0694">RNA-binding</keyword>
<comment type="caution">
    <text evidence="5">Lacks conserved residue(s) required for the propagation of feature annotation.</text>
</comment>
<dbReference type="Pfam" id="PF21148">
    <property type="entry name" value="NSUN5_fdxn-like"/>
    <property type="match status" value="1"/>
</dbReference>
<keyword evidence="1 5" id="KW-0489">Methyltransferase</keyword>
<feature type="active site" description="Nucleophile" evidence="5">
    <location>
        <position position="391"/>
    </location>
</feature>
<evidence type="ECO:0000256" key="1">
    <source>
        <dbReference type="ARBA" id="ARBA00022603"/>
    </source>
</evidence>
<dbReference type="Pfam" id="PF01189">
    <property type="entry name" value="Methyltr_RsmB-F"/>
    <property type="match status" value="1"/>
</dbReference>
<dbReference type="PROSITE" id="PS51686">
    <property type="entry name" value="SAM_MT_RSMB_NOP"/>
    <property type="match status" value="1"/>
</dbReference>
<evidence type="ECO:0000259" key="7">
    <source>
        <dbReference type="PROSITE" id="PS51686"/>
    </source>
</evidence>
<feature type="region of interest" description="Disordered" evidence="6">
    <location>
        <begin position="465"/>
        <end position="498"/>
    </location>
</feature>
<organism evidence="8">
    <name type="scientific">Dermatophagoides farinae</name>
    <name type="common">American house dust mite</name>
    <dbReference type="NCBI Taxonomy" id="6954"/>
    <lineage>
        <taxon>Eukaryota</taxon>
        <taxon>Metazoa</taxon>
        <taxon>Ecdysozoa</taxon>
        <taxon>Arthropoda</taxon>
        <taxon>Chelicerata</taxon>
        <taxon>Arachnida</taxon>
        <taxon>Acari</taxon>
        <taxon>Acariformes</taxon>
        <taxon>Sarcoptiformes</taxon>
        <taxon>Astigmata</taxon>
        <taxon>Psoroptidia</taxon>
        <taxon>Analgoidea</taxon>
        <taxon>Pyroglyphidae</taxon>
        <taxon>Dermatophagoidinae</taxon>
        <taxon>Dermatophagoides</taxon>
    </lineage>
</organism>
<evidence type="ECO:0000256" key="4">
    <source>
        <dbReference type="ARBA" id="ARBA00022884"/>
    </source>
</evidence>
<accession>A0A9D4P9T2</accession>
<dbReference type="OrthoDB" id="435282at2759"/>
<dbReference type="GO" id="GO:0005730">
    <property type="term" value="C:nucleolus"/>
    <property type="evidence" value="ECO:0007669"/>
    <property type="project" value="TreeGrafter"/>
</dbReference>
<dbReference type="PANTHER" id="PTHR22807">
    <property type="entry name" value="NOP2 YEAST -RELATED NOL1/NOP2/FMU SUN DOMAIN-CONTAINING"/>
    <property type="match status" value="1"/>
</dbReference>
<evidence type="ECO:0000256" key="2">
    <source>
        <dbReference type="ARBA" id="ARBA00022679"/>
    </source>
</evidence>
<evidence type="ECO:0000256" key="5">
    <source>
        <dbReference type="PROSITE-ProRule" id="PRU01023"/>
    </source>
</evidence>
<evidence type="ECO:0000256" key="6">
    <source>
        <dbReference type="SAM" id="MobiDB-lite"/>
    </source>
</evidence>
<reference evidence="8" key="2">
    <citation type="journal article" date="2021" name="World Allergy Organ. J.">
        <title>Chromosome-level assembly of Dermatophagoides farinae genome and transcriptome reveals two novel allergens Der f 37 and Der f 39.</title>
        <authorList>
            <person name="Chen J."/>
            <person name="Cai Z."/>
            <person name="Fan D."/>
            <person name="Hu J."/>
            <person name="Hou Y."/>
            <person name="He Y."/>
            <person name="Zhang Z."/>
            <person name="Zhao Z."/>
            <person name="Gao P."/>
            <person name="Hu W."/>
            <person name="Sun J."/>
            <person name="Li J."/>
            <person name="Ji K."/>
        </authorList>
    </citation>
    <scope>NUCLEOTIDE SEQUENCE</scope>
    <source>
        <strain evidence="8">JKM2019</strain>
    </source>
</reference>
<dbReference type="GO" id="GO:0070475">
    <property type="term" value="P:rRNA base methylation"/>
    <property type="evidence" value="ECO:0007669"/>
    <property type="project" value="TreeGrafter"/>
</dbReference>